<evidence type="ECO:0000256" key="3">
    <source>
        <dbReference type="ARBA" id="ARBA00023326"/>
    </source>
</evidence>
<gene>
    <name evidence="7" type="ORF">CDO52_13955</name>
</gene>
<feature type="compositionally biased region" description="Polar residues" evidence="4">
    <location>
        <begin position="652"/>
        <end position="664"/>
    </location>
</feature>
<feature type="domain" description="Fibronectin type-III" evidence="6">
    <location>
        <begin position="430"/>
        <end position="520"/>
    </location>
</feature>
<evidence type="ECO:0000256" key="1">
    <source>
        <dbReference type="ARBA" id="ARBA00022737"/>
    </source>
</evidence>
<keyword evidence="2" id="KW-0378">Hydrolase</keyword>
<feature type="compositionally biased region" description="Polar residues" evidence="4">
    <location>
        <begin position="563"/>
        <end position="573"/>
    </location>
</feature>
<accession>A0A223SDK1</accession>
<evidence type="ECO:0000256" key="4">
    <source>
        <dbReference type="SAM" id="MobiDB-lite"/>
    </source>
</evidence>
<evidence type="ECO:0000259" key="6">
    <source>
        <dbReference type="PROSITE" id="PS50853"/>
    </source>
</evidence>
<keyword evidence="3" id="KW-0119">Carbohydrate metabolism</keyword>
<feature type="compositionally biased region" description="Acidic residues" evidence="4">
    <location>
        <begin position="415"/>
        <end position="424"/>
    </location>
</feature>
<organism evidence="7 8">
    <name type="scientific">Nocardiopsis gilva YIM 90087</name>
    <dbReference type="NCBI Taxonomy" id="1235441"/>
    <lineage>
        <taxon>Bacteria</taxon>
        <taxon>Bacillati</taxon>
        <taxon>Actinomycetota</taxon>
        <taxon>Actinomycetes</taxon>
        <taxon>Streptosporangiales</taxon>
        <taxon>Nocardiopsidaceae</taxon>
        <taxon>Nocardiopsis</taxon>
    </lineage>
</organism>
<dbReference type="InterPro" id="IPR050991">
    <property type="entry name" value="ECM_Regulatory_Proteins"/>
</dbReference>
<feature type="region of interest" description="Disordered" evidence="4">
    <location>
        <begin position="645"/>
        <end position="664"/>
    </location>
</feature>
<evidence type="ECO:0000256" key="5">
    <source>
        <dbReference type="SAM" id="Phobius"/>
    </source>
</evidence>
<dbReference type="InterPro" id="IPR036116">
    <property type="entry name" value="FN3_sf"/>
</dbReference>
<proteinExistence type="predicted"/>
<feature type="region of interest" description="Disordered" evidence="4">
    <location>
        <begin position="499"/>
        <end position="522"/>
    </location>
</feature>
<dbReference type="InterPro" id="IPR003961">
    <property type="entry name" value="FN3_dom"/>
</dbReference>
<dbReference type="SUPFAM" id="SSF49265">
    <property type="entry name" value="Fibronectin type III"/>
    <property type="match status" value="2"/>
</dbReference>
<dbReference type="InterPro" id="IPR013783">
    <property type="entry name" value="Ig-like_fold"/>
</dbReference>
<dbReference type="OrthoDB" id="3372012at2"/>
<keyword evidence="2" id="KW-0326">Glycosidase</keyword>
<feature type="compositionally biased region" description="Pro residues" evidence="4">
    <location>
        <begin position="394"/>
        <end position="404"/>
    </location>
</feature>
<dbReference type="PANTHER" id="PTHR46708">
    <property type="entry name" value="TENASCIN"/>
    <property type="match status" value="1"/>
</dbReference>
<evidence type="ECO:0000256" key="2">
    <source>
        <dbReference type="ARBA" id="ARBA00023295"/>
    </source>
</evidence>
<dbReference type="GO" id="GO:0016798">
    <property type="term" value="F:hydrolase activity, acting on glycosyl bonds"/>
    <property type="evidence" value="ECO:0007669"/>
    <property type="project" value="UniProtKB-KW"/>
</dbReference>
<feature type="domain" description="Fibronectin type-III" evidence="6">
    <location>
        <begin position="522"/>
        <end position="609"/>
    </location>
</feature>
<keyword evidence="5" id="KW-0812">Transmembrane</keyword>
<dbReference type="PROSITE" id="PS50853">
    <property type="entry name" value="FN3"/>
    <property type="match status" value="2"/>
</dbReference>
<dbReference type="EMBL" id="CP022753">
    <property type="protein sequence ID" value="ASU86218.1"/>
    <property type="molecule type" value="Genomic_DNA"/>
</dbReference>
<evidence type="ECO:0000313" key="7">
    <source>
        <dbReference type="EMBL" id="ASU86218.1"/>
    </source>
</evidence>
<name>A0A223SDK1_9ACTN</name>
<feature type="region of interest" description="Disordered" evidence="4">
    <location>
        <begin position="555"/>
        <end position="574"/>
    </location>
</feature>
<dbReference type="Gene3D" id="2.60.40.10">
    <property type="entry name" value="Immunoglobulins"/>
    <property type="match status" value="3"/>
</dbReference>
<evidence type="ECO:0000313" key="8">
    <source>
        <dbReference type="Proteomes" id="UP000215005"/>
    </source>
</evidence>
<dbReference type="CDD" id="cd00063">
    <property type="entry name" value="FN3"/>
    <property type="match status" value="2"/>
</dbReference>
<keyword evidence="8" id="KW-1185">Reference proteome</keyword>
<keyword evidence="3" id="KW-0624">Polysaccharide degradation</keyword>
<feature type="compositionally biased region" description="Low complexity" evidence="4">
    <location>
        <begin position="686"/>
        <end position="697"/>
    </location>
</feature>
<dbReference type="Pfam" id="PF00041">
    <property type="entry name" value="fn3"/>
    <property type="match status" value="2"/>
</dbReference>
<dbReference type="SMART" id="SM00060">
    <property type="entry name" value="FN3"/>
    <property type="match status" value="3"/>
</dbReference>
<reference evidence="7 8" key="1">
    <citation type="submission" date="2017-08" db="EMBL/GenBank/DDBJ databases">
        <title>The complete genome sequence of Nocardiopsis gilva YIM 90087.</title>
        <authorList>
            <person name="Yin M."/>
            <person name="Tang S."/>
        </authorList>
    </citation>
    <scope>NUCLEOTIDE SEQUENCE [LARGE SCALE GENOMIC DNA]</scope>
    <source>
        <strain evidence="7 8">YIM 90087</strain>
    </source>
</reference>
<feature type="transmembrane region" description="Helical" evidence="5">
    <location>
        <begin position="34"/>
        <end position="60"/>
    </location>
</feature>
<keyword evidence="5" id="KW-1133">Transmembrane helix</keyword>
<feature type="region of interest" description="Disordered" evidence="4">
    <location>
        <begin position="684"/>
        <end position="703"/>
    </location>
</feature>
<keyword evidence="5" id="KW-0472">Membrane</keyword>
<dbReference type="PANTHER" id="PTHR46708:SF2">
    <property type="entry name" value="FIBRONECTIN TYPE-III DOMAIN-CONTAINING PROTEIN"/>
    <property type="match status" value="1"/>
</dbReference>
<dbReference type="GO" id="GO:0000272">
    <property type="term" value="P:polysaccharide catabolic process"/>
    <property type="evidence" value="ECO:0007669"/>
    <property type="project" value="UniProtKB-KW"/>
</dbReference>
<dbReference type="AlphaFoldDB" id="A0A223SDK1"/>
<feature type="region of interest" description="Disordered" evidence="4">
    <location>
        <begin position="388"/>
        <end position="444"/>
    </location>
</feature>
<protein>
    <submittedName>
        <fullName evidence="7">Fibronectin type III domain-containing protein</fullName>
    </submittedName>
</protein>
<dbReference type="SUPFAM" id="SSF101898">
    <property type="entry name" value="NHL repeat"/>
    <property type="match status" value="1"/>
</dbReference>
<dbReference type="RefSeq" id="WP_026125386.1">
    <property type="nucleotide sequence ID" value="NZ_ANBG01000003.1"/>
</dbReference>
<dbReference type="KEGG" id="ngv:CDO52_13955"/>
<dbReference type="Proteomes" id="UP000215005">
    <property type="component" value="Chromosome"/>
</dbReference>
<sequence>MVDHSTGSPTDPAGRRRLGLHPHRMRLASLGQRLRSGASGLTIAVLAIALVGTVFGVGALGRADEVSDGNAWLWTSPTGEVSRVNGHNAQVDLVSSLPEAEGHNVEVTQNDQYLILHDKDTGKMTSVDLSEMGFTGSLDLGKDSDVGLALGRSAAVVIDRAAGEVRAVDPATLQPTGASINLPAPLVGGAFDDGETLWLGVPTQGTVAGVRVAGQKAEVAETVAVSDPGTDMALTVLDQGALAVDRADDRIVSIDGGGTPRVLDASASTKGAELPARTRGDMAAITAPSAGEIVTVSRPNGAGAIDSFSYNADGSGTAMPYAGRVYVPFDGDSLVRVYRPDGVEEGEVHLPEAKGPLGLEVREGSMFINAAESGAAAVVDPEGEARVIDKTARPPGPGGSPEPLPDLSTRQPEEPDHDGDDEPEERSADAPGAPTPVSFTAGDGSVTLSWPAAYSPDTPIESYEITWQGGSKTVSGDDRSVEITGLDNGTTYRFRVAATNENGTGPAAQTGRVTPSTGAPDAPEWVTAEAATSTSATVTWADVDGAEDYLVSTSAESGAGVTDRSSSTNSVTVTGLEPGGTYTFTVTPRGAGGVSGEAVSSDSLTLSETELSAPAKAEFTVNGGTVNVTWSEVEGAVKYRITPGGDGASAMKETTTAGATTSQSLNRGASGRCYSFTVTAIGPDGAAANKSTTSASSCVQEFR</sequence>
<keyword evidence="1" id="KW-0677">Repeat</keyword>